<comment type="caution">
    <text evidence="5">The sequence shown here is derived from an EMBL/GenBank/DDBJ whole genome shotgun (WGS) entry which is preliminary data.</text>
</comment>
<keyword evidence="1" id="KW-0227">DNA damage</keyword>
<dbReference type="Pfam" id="PF12705">
    <property type="entry name" value="PDDEXK_1"/>
    <property type="match status" value="1"/>
</dbReference>
<proteinExistence type="predicted"/>
<evidence type="ECO:0000256" key="3">
    <source>
        <dbReference type="ARBA" id="ARBA00023204"/>
    </source>
</evidence>
<keyword evidence="3" id="KW-0234">DNA repair</keyword>
<keyword evidence="2" id="KW-0347">Helicase</keyword>
<feature type="domain" description="PD-(D/E)XK endonuclease-like" evidence="4">
    <location>
        <begin position="5"/>
        <end position="245"/>
    </location>
</feature>
<evidence type="ECO:0000313" key="5">
    <source>
        <dbReference type="EMBL" id="MBI1757534.1"/>
    </source>
</evidence>
<dbReference type="Proteomes" id="UP000727962">
    <property type="component" value="Unassembled WGS sequence"/>
</dbReference>
<dbReference type="EMBL" id="JACOSL010000064">
    <property type="protein sequence ID" value="MBI1757534.1"/>
    <property type="molecule type" value="Genomic_DNA"/>
</dbReference>
<evidence type="ECO:0000256" key="1">
    <source>
        <dbReference type="ARBA" id="ARBA00022763"/>
    </source>
</evidence>
<dbReference type="AlphaFoldDB" id="A0A931LUF3"/>
<dbReference type="GO" id="GO:0004386">
    <property type="term" value="F:helicase activity"/>
    <property type="evidence" value="ECO:0007669"/>
    <property type="project" value="UniProtKB-KW"/>
</dbReference>
<evidence type="ECO:0000256" key="2">
    <source>
        <dbReference type="ARBA" id="ARBA00022806"/>
    </source>
</evidence>
<keyword evidence="2" id="KW-0378">Hydrolase</keyword>
<sequence>MGKPSLSPSKISTYLACPVRYRWTYADPRGRPYLRAKGMYSFGTTLHRVLEKFHGGGETGVATIGQVAAAYDESWIDAGFSDAAEMAEAYGEGLQILERYVEEQAREPATSQTLFVERVLKGEYEHFRLIGRLDRVDERADGVLEIVDYKSGRTEVSSDDVVADLAMGCYQLLLSKLHPGRPMVATIVALRSGARASCGFSPEELAEFERDLVKLGDQIVTDEIFDRLPSWKPLCAQCDFLTLCRRHPDFDEPPSEVARGENW</sequence>
<evidence type="ECO:0000313" key="6">
    <source>
        <dbReference type="Proteomes" id="UP000727962"/>
    </source>
</evidence>
<dbReference type="InterPro" id="IPR011604">
    <property type="entry name" value="PDDEXK-like_dom_sf"/>
</dbReference>
<dbReference type="InterPro" id="IPR038726">
    <property type="entry name" value="PDDEXK_AddAB-type"/>
</dbReference>
<organism evidence="5 6">
    <name type="scientific">Fimbriimonas ginsengisoli</name>
    <dbReference type="NCBI Taxonomy" id="1005039"/>
    <lineage>
        <taxon>Bacteria</taxon>
        <taxon>Bacillati</taxon>
        <taxon>Armatimonadota</taxon>
        <taxon>Fimbriimonadia</taxon>
        <taxon>Fimbriimonadales</taxon>
        <taxon>Fimbriimonadaceae</taxon>
        <taxon>Fimbriimonas</taxon>
    </lineage>
</organism>
<reference evidence="5" key="1">
    <citation type="submission" date="2020-07" db="EMBL/GenBank/DDBJ databases">
        <title>Huge and variable diversity of episymbiotic CPR bacteria and DPANN archaea in groundwater ecosystems.</title>
        <authorList>
            <person name="He C.Y."/>
            <person name="Keren R."/>
            <person name="Whittaker M."/>
            <person name="Farag I.F."/>
            <person name="Doudna J."/>
            <person name="Cate J.H.D."/>
            <person name="Banfield J.F."/>
        </authorList>
    </citation>
    <scope>NUCLEOTIDE SEQUENCE</scope>
    <source>
        <strain evidence="5">NC_groundwater_17_Pr7_B-0.1um_64_12</strain>
    </source>
</reference>
<dbReference type="Gene3D" id="3.90.320.10">
    <property type="match status" value="1"/>
</dbReference>
<dbReference type="GO" id="GO:0006281">
    <property type="term" value="P:DNA repair"/>
    <property type="evidence" value="ECO:0007669"/>
    <property type="project" value="UniProtKB-KW"/>
</dbReference>
<protein>
    <submittedName>
        <fullName evidence="5">PD-(D/E)XK nuclease family protein</fullName>
    </submittedName>
</protein>
<keyword evidence="2" id="KW-0547">Nucleotide-binding</keyword>
<name>A0A931LUF3_FIMGI</name>
<accession>A0A931LUF3</accession>
<keyword evidence="2" id="KW-0067">ATP-binding</keyword>
<gene>
    <name evidence="5" type="ORF">HYR64_10560</name>
</gene>
<evidence type="ECO:0000259" key="4">
    <source>
        <dbReference type="Pfam" id="PF12705"/>
    </source>
</evidence>